<feature type="region of interest" description="Disordered" evidence="1">
    <location>
        <begin position="260"/>
        <end position="296"/>
    </location>
</feature>
<dbReference type="EMBL" id="DYXT01000046">
    <property type="protein sequence ID" value="HJE39829.1"/>
    <property type="molecule type" value="Genomic_DNA"/>
</dbReference>
<feature type="domain" description="CCDC81-like prokaryotic HU" evidence="2">
    <location>
        <begin position="1"/>
        <end position="59"/>
    </location>
</feature>
<evidence type="ECO:0000313" key="4">
    <source>
        <dbReference type="EMBL" id="HJE39829.1"/>
    </source>
</evidence>
<sequence length="372" mass="40103">MINLTEHIEHLIVRNDCVIVPGFGAFIAEKLPAYIDKEQGAFMPPSRRLSFNPRIDHNDGLLVSSLMRRHCWSFTLASESLADCVAALKKRLASAGSLNIGSLGTLRYQDEATPEFVPAVASIAVNPYAVLPGLQVTPIKQLISASSNQTNRLSDAIASYDESLRQHPIWLTAARSIYSRVAVAVAVIATCIFTLLSPGRYSDRTTLAALGANFSTSEPMPFAHELYIAYPDPESATATVKPSVPQQREDTPVIIIPANDTQAPAPVKSPAQSTPATSKPSVPALAASPSVTPSESEVDNSDIAYILVVASLTSDSDAHAFIRQHRDNTLKIKKMGSRYRVYSAASDSKDELVAKQPSTAARYPGAWVCEVK</sequence>
<reference evidence="4" key="1">
    <citation type="journal article" date="2021" name="PeerJ">
        <title>Extensive microbial diversity within the chicken gut microbiome revealed by metagenomics and culture.</title>
        <authorList>
            <person name="Gilroy R."/>
            <person name="Ravi A."/>
            <person name="Getino M."/>
            <person name="Pursley I."/>
            <person name="Horton D.L."/>
            <person name="Alikhan N.F."/>
            <person name="Baker D."/>
            <person name="Gharbi K."/>
            <person name="Hall N."/>
            <person name="Watson M."/>
            <person name="Adriaenssens E.M."/>
            <person name="Foster-Nyarko E."/>
            <person name="Jarju S."/>
            <person name="Secka A."/>
            <person name="Antonio M."/>
            <person name="Oren A."/>
            <person name="Chaudhuri R.R."/>
            <person name="La Ragione R."/>
            <person name="Hildebrand F."/>
            <person name="Pallen M.J."/>
        </authorList>
    </citation>
    <scope>NUCLEOTIDE SEQUENCE</scope>
    <source>
        <strain evidence="4">4100</strain>
    </source>
</reference>
<dbReference type="AlphaFoldDB" id="A0A4Q0U9X7"/>
<evidence type="ECO:0000313" key="5">
    <source>
        <dbReference type="Proteomes" id="UP000711407"/>
    </source>
</evidence>
<dbReference type="Proteomes" id="UP000711407">
    <property type="component" value="Unassembled WGS sequence"/>
</dbReference>
<reference evidence="4" key="2">
    <citation type="submission" date="2021-09" db="EMBL/GenBank/DDBJ databases">
        <authorList>
            <person name="Gilroy R."/>
        </authorList>
    </citation>
    <scope>NUCLEOTIDE SEQUENCE</scope>
    <source>
        <strain evidence="4">4100</strain>
    </source>
</reference>
<gene>
    <name evidence="4" type="ORF">K8V47_08755</name>
</gene>
<feature type="domain" description="CCDC81-like prokaryotic HU" evidence="3">
    <location>
        <begin position="60"/>
        <end position="119"/>
    </location>
</feature>
<evidence type="ECO:0000259" key="3">
    <source>
        <dbReference type="Pfam" id="PF18175"/>
    </source>
</evidence>
<dbReference type="InterPro" id="IPR040495">
    <property type="entry name" value="HU-CCDC81_bac_1"/>
</dbReference>
<organism evidence="4 5">
    <name type="scientific">Candidatus Amulumruptor caecigallinarius</name>
    <dbReference type="NCBI Taxonomy" id="2109911"/>
    <lineage>
        <taxon>Bacteria</taxon>
        <taxon>Pseudomonadati</taxon>
        <taxon>Bacteroidota</taxon>
        <taxon>Bacteroidia</taxon>
        <taxon>Bacteroidales</taxon>
        <taxon>Muribaculaceae</taxon>
        <taxon>Candidatus Amulumruptor</taxon>
    </lineage>
</organism>
<dbReference type="Pfam" id="PF18174">
    <property type="entry name" value="HU-CCDC81_bac_1"/>
    <property type="match status" value="1"/>
</dbReference>
<dbReference type="Pfam" id="PF18175">
    <property type="entry name" value="HU-CCDC81_bac_2"/>
    <property type="match status" value="1"/>
</dbReference>
<dbReference type="InterPro" id="IPR041268">
    <property type="entry name" value="HU-CCDC81_bac_2"/>
</dbReference>
<name>A0A4Q0U9X7_9BACT</name>
<evidence type="ECO:0000256" key="1">
    <source>
        <dbReference type="SAM" id="MobiDB-lite"/>
    </source>
</evidence>
<proteinExistence type="predicted"/>
<protein>
    <submittedName>
        <fullName evidence="4">Uncharacterized protein</fullName>
    </submittedName>
</protein>
<feature type="compositionally biased region" description="Polar residues" evidence="1">
    <location>
        <begin position="270"/>
        <end position="280"/>
    </location>
</feature>
<comment type="caution">
    <text evidence="4">The sequence shown here is derived from an EMBL/GenBank/DDBJ whole genome shotgun (WGS) entry which is preliminary data.</text>
</comment>
<accession>A0A4Q0U9X7</accession>
<evidence type="ECO:0000259" key="2">
    <source>
        <dbReference type="Pfam" id="PF18174"/>
    </source>
</evidence>